<feature type="domain" description="Acetyl-CoA hydrolase/transferase C-terminal" evidence="4">
    <location>
        <begin position="273"/>
        <end position="429"/>
    </location>
</feature>
<evidence type="ECO:0008006" key="7">
    <source>
        <dbReference type="Google" id="ProtNLM"/>
    </source>
</evidence>
<reference evidence="5" key="2">
    <citation type="journal article" date="2021" name="PeerJ">
        <title>Extensive microbial diversity within the chicken gut microbiome revealed by metagenomics and culture.</title>
        <authorList>
            <person name="Gilroy R."/>
            <person name="Ravi A."/>
            <person name="Getino M."/>
            <person name="Pursley I."/>
            <person name="Horton D.L."/>
            <person name="Alikhan N.F."/>
            <person name="Baker D."/>
            <person name="Gharbi K."/>
            <person name="Hall N."/>
            <person name="Watson M."/>
            <person name="Adriaenssens E.M."/>
            <person name="Foster-Nyarko E."/>
            <person name="Jarju S."/>
            <person name="Secka A."/>
            <person name="Antonio M."/>
            <person name="Oren A."/>
            <person name="Chaudhuri R.R."/>
            <person name="La Ragione R."/>
            <person name="Hildebrand F."/>
            <person name="Pallen M.J."/>
        </authorList>
    </citation>
    <scope>NUCLEOTIDE SEQUENCE</scope>
    <source>
        <strain evidence="5">ChiHecec3B27-6122</strain>
    </source>
</reference>
<dbReference type="EMBL" id="DVJS01000114">
    <property type="protein sequence ID" value="HIS97260.1"/>
    <property type="molecule type" value="Genomic_DNA"/>
</dbReference>
<dbReference type="Gene3D" id="3.30.750.70">
    <property type="entry name" value="4-hydroxybutyrate coenzyme like domains"/>
    <property type="match status" value="1"/>
</dbReference>
<organism evidence="5 6">
    <name type="scientific">Candidatus Scatomorpha pullistercoris</name>
    <dbReference type="NCBI Taxonomy" id="2840929"/>
    <lineage>
        <taxon>Bacteria</taxon>
        <taxon>Bacillati</taxon>
        <taxon>Bacillota</taxon>
        <taxon>Clostridia</taxon>
        <taxon>Eubacteriales</taxon>
        <taxon>Candidatus Scatomorpha</taxon>
    </lineage>
</organism>
<protein>
    <recommendedName>
        <fullName evidence="7">Acetyl-CoA hydrolase/transferase family protein</fullName>
    </recommendedName>
</protein>
<name>A0A9D1G4N7_9FIRM</name>
<dbReference type="InterPro" id="IPR038460">
    <property type="entry name" value="AcetylCoA_hyd_C_sf"/>
</dbReference>
<dbReference type="Gene3D" id="3.40.1080.20">
    <property type="entry name" value="Acetyl-CoA hydrolase/transferase C-terminal domain"/>
    <property type="match status" value="1"/>
</dbReference>
<dbReference type="GO" id="GO:0006083">
    <property type="term" value="P:acetate metabolic process"/>
    <property type="evidence" value="ECO:0007669"/>
    <property type="project" value="InterPro"/>
</dbReference>
<reference evidence="5" key="1">
    <citation type="submission" date="2020-10" db="EMBL/GenBank/DDBJ databases">
        <authorList>
            <person name="Gilroy R."/>
        </authorList>
    </citation>
    <scope>NUCLEOTIDE SEQUENCE</scope>
    <source>
        <strain evidence="5">ChiHecec3B27-6122</strain>
    </source>
</reference>
<dbReference type="Proteomes" id="UP000886876">
    <property type="component" value="Unassembled WGS sequence"/>
</dbReference>
<evidence type="ECO:0000313" key="6">
    <source>
        <dbReference type="Proteomes" id="UP000886876"/>
    </source>
</evidence>
<dbReference type="GO" id="GO:0008775">
    <property type="term" value="F:acetate CoA-transferase activity"/>
    <property type="evidence" value="ECO:0007669"/>
    <property type="project" value="InterPro"/>
</dbReference>
<feature type="domain" description="Acetyl-CoA hydrolase/transferase N-terminal" evidence="3">
    <location>
        <begin position="117"/>
        <end position="178"/>
    </location>
</feature>
<dbReference type="PANTHER" id="PTHR21432:SF20">
    <property type="entry name" value="ACETYL-COA HYDROLASE"/>
    <property type="match status" value="1"/>
</dbReference>
<evidence type="ECO:0000259" key="4">
    <source>
        <dbReference type="Pfam" id="PF13336"/>
    </source>
</evidence>
<evidence type="ECO:0000259" key="3">
    <source>
        <dbReference type="Pfam" id="PF02550"/>
    </source>
</evidence>
<dbReference type="InterPro" id="IPR037171">
    <property type="entry name" value="NagB/RpiA_transferase-like"/>
</dbReference>
<dbReference type="InterPro" id="IPR026888">
    <property type="entry name" value="AcetylCoA_hyd_C"/>
</dbReference>
<evidence type="ECO:0000256" key="1">
    <source>
        <dbReference type="ARBA" id="ARBA00009632"/>
    </source>
</evidence>
<sequence length="436" mass="48007">MDWREKYADKIVSAQEAISHVRSGDTIHSTMFSSLPYALFDELGAQKNRLENVNIYMGFGGGLYRPLAKACNGHVNVNSLFLGPAERTFMYKMGSHVNVQILQLSRTFDDRSRVHPGDVIMMAATPPDEDGMMSFGLTPIDTALCEQARCVILQVNENVPFVRGVDNMVNIKDVTCVIDKTQELCVMPASEPSELDNKIADIIAERIPDGACIQFGIGGLGIAMGYRCKNKRHLGIHTELFVESMADLMECGAVDNSMKAIDKGISTFGFAMGSEKLNRFLDHNPLCESRRFMYSNDPYIIAKNDNVISVNSAMQVDITGQVAAEGIGFKQYSGIGGQLDYVRGSQMSKGGHSFIALESTRKEKDGTLKSKIVISHPAGTPITTPRAEVEYIVTEYGIADLKYETLDVRAKRLIAIAHPDFREELTAEAKKLGLLV</sequence>
<gene>
    <name evidence="5" type="ORF">IAD42_04720</name>
</gene>
<proteinExistence type="inferred from homology"/>
<dbReference type="InterPro" id="IPR046433">
    <property type="entry name" value="ActCoA_hydro"/>
</dbReference>
<dbReference type="AlphaFoldDB" id="A0A9D1G4N7"/>
<dbReference type="PANTHER" id="PTHR21432">
    <property type="entry name" value="ACETYL-COA HYDROLASE-RELATED"/>
    <property type="match status" value="1"/>
</dbReference>
<comment type="caution">
    <text evidence="5">The sequence shown here is derived from an EMBL/GenBank/DDBJ whole genome shotgun (WGS) entry which is preliminary data.</text>
</comment>
<evidence type="ECO:0000256" key="2">
    <source>
        <dbReference type="ARBA" id="ARBA00022679"/>
    </source>
</evidence>
<dbReference type="Gene3D" id="3.40.1080.10">
    <property type="entry name" value="Glutaconate Coenzyme A-transferase"/>
    <property type="match status" value="1"/>
</dbReference>
<dbReference type="SUPFAM" id="SSF100950">
    <property type="entry name" value="NagB/RpiA/CoA transferase-like"/>
    <property type="match status" value="2"/>
</dbReference>
<dbReference type="InterPro" id="IPR003702">
    <property type="entry name" value="ActCoA_hydro_N"/>
</dbReference>
<keyword evidence="2" id="KW-0808">Transferase</keyword>
<evidence type="ECO:0000313" key="5">
    <source>
        <dbReference type="EMBL" id="HIS97260.1"/>
    </source>
</evidence>
<comment type="similarity">
    <text evidence="1">Belongs to the acetyl-CoA hydrolase/transferase family.</text>
</comment>
<accession>A0A9D1G4N7</accession>
<dbReference type="Pfam" id="PF02550">
    <property type="entry name" value="AcetylCoA_hydro"/>
    <property type="match status" value="1"/>
</dbReference>
<dbReference type="Pfam" id="PF13336">
    <property type="entry name" value="AcetylCoA_hyd_C"/>
    <property type="match status" value="1"/>
</dbReference>